<gene>
    <name evidence="9" type="ORF">S01H1_07939</name>
</gene>
<dbReference type="SUPFAM" id="SSF50677">
    <property type="entry name" value="ValRS/IleRS/LeuRS editing domain"/>
    <property type="match status" value="1"/>
</dbReference>
<evidence type="ECO:0000256" key="6">
    <source>
        <dbReference type="ARBA" id="ARBA00022917"/>
    </source>
</evidence>
<evidence type="ECO:0000313" key="9">
    <source>
        <dbReference type="EMBL" id="GAF72604.1"/>
    </source>
</evidence>
<dbReference type="InterPro" id="IPR014729">
    <property type="entry name" value="Rossmann-like_a/b/a_fold"/>
</dbReference>
<protein>
    <recommendedName>
        <fullName evidence="2">leucine--tRNA ligase</fullName>
        <ecNumber evidence="2">6.1.1.4</ecNumber>
    </recommendedName>
</protein>
<dbReference type="GO" id="GO:0005524">
    <property type="term" value="F:ATP binding"/>
    <property type="evidence" value="ECO:0007669"/>
    <property type="project" value="UniProtKB-KW"/>
</dbReference>
<feature type="domain" description="Aminoacyl-tRNA synthetase class Ia" evidence="8">
    <location>
        <begin position="364"/>
        <end position="387"/>
    </location>
</feature>
<dbReference type="GO" id="GO:0002161">
    <property type="term" value="F:aminoacyl-tRNA deacylase activity"/>
    <property type="evidence" value="ECO:0007669"/>
    <property type="project" value="InterPro"/>
</dbReference>
<proteinExistence type="inferred from homology"/>
<comment type="similarity">
    <text evidence="1">Belongs to the class-I aminoacyl-tRNA synthetase family.</text>
</comment>
<dbReference type="EMBL" id="BARS01004073">
    <property type="protein sequence ID" value="GAF72604.1"/>
    <property type="molecule type" value="Genomic_DNA"/>
</dbReference>
<feature type="non-terminal residue" evidence="9">
    <location>
        <position position="463"/>
    </location>
</feature>
<dbReference type="PANTHER" id="PTHR43740:SF2">
    <property type="entry name" value="LEUCINE--TRNA LIGASE, MITOCHONDRIAL"/>
    <property type="match status" value="1"/>
</dbReference>
<dbReference type="Pfam" id="PF06821">
    <property type="entry name" value="Ser_hydrolase"/>
    <property type="match status" value="1"/>
</dbReference>
<accession>X0RUU7</accession>
<keyword evidence="3" id="KW-0436">Ligase</keyword>
<keyword evidence="5" id="KW-0067">ATP-binding</keyword>
<dbReference type="InterPro" id="IPR010662">
    <property type="entry name" value="RBBP9/YdeN"/>
</dbReference>
<evidence type="ECO:0000256" key="1">
    <source>
        <dbReference type="ARBA" id="ARBA00005594"/>
    </source>
</evidence>
<dbReference type="Pfam" id="PF00133">
    <property type="entry name" value="tRNA-synt_1"/>
    <property type="match status" value="1"/>
</dbReference>
<dbReference type="AlphaFoldDB" id="X0RUU7"/>
<dbReference type="GO" id="GO:0005829">
    <property type="term" value="C:cytosol"/>
    <property type="evidence" value="ECO:0007669"/>
    <property type="project" value="TreeGrafter"/>
</dbReference>
<dbReference type="Gene3D" id="3.40.50.620">
    <property type="entry name" value="HUPs"/>
    <property type="match status" value="1"/>
</dbReference>
<dbReference type="SUPFAM" id="SSF52374">
    <property type="entry name" value="Nucleotidylyl transferase"/>
    <property type="match status" value="1"/>
</dbReference>
<keyword evidence="7" id="KW-0030">Aminoacyl-tRNA synthetase</keyword>
<evidence type="ECO:0000256" key="3">
    <source>
        <dbReference type="ARBA" id="ARBA00022598"/>
    </source>
</evidence>
<dbReference type="GO" id="GO:0006429">
    <property type="term" value="P:leucyl-tRNA aminoacylation"/>
    <property type="evidence" value="ECO:0007669"/>
    <property type="project" value="InterPro"/>
</dbReference>
<feature type="non-terminal residue" evidence="9">
    <location>
        <position position="1"/>
    </location>
</feature>
<evidence type="ECO:0000256" key="5">
    <source>
        <dbReference type="ARBA" id="ARBA00022840"/>
    </source>
</evidence>
<organism evidence="9">
    <name type="scientific">marine sediment metagenome</name>
    <dbReference type="NCBI Taxonomy" id="412755"/>
    <lineage>
        <taxon>unclassified sequences</taxon>
        <taxon>metagenomes</taxon>
        <taxon>ecological metagenomes</taxon>
    </lineage>
</organism>
<dbReference type="PANTHER" id="PTHR43740">
    <property type="entry name" value="LEUCYL-TRNA SYNTHETASE"/>
    <property type="match status" value="1"/>
</dbReference>
<sequence length="463" mass="53306">TESRKQKAESRKQKTEKNCLIIHGSPDRDKRQDKDYVPENRKHWISWLKEKLEGNGYKVHNPQMPTPWQPDYEEWKKQVKDLDINENSIIVGYSAGGAFAVRWLSENKKKIDKLILVAAGKTVTEDNIRLHNFYDFKIDKEIKNRVNEIIIFVADNEKGYRIESSKLYQKELDGELRILKNRGHFTLGDNIINKKFLELLDEILEVECFTGEGININSDFPEEVLNNTKTSEKSSEEFVGPEDCYPQCEIRNCQSINSIYDNKKYVNPAPFKQLFYCIKDALLKRCGVKPKNGVEPAEGFEPSDHGLTIPDPHHATGTSTPSLLYQKNKNITKSLNGLTTKEAKEVIIKWLEEKGAGKRAVTYKLRDWCISRQRYWGPPIPMIECDKCGWIPVPEKDLPVELPEMDDFLPDGSGKGPLNKIKEFVNTTCPKCNGPAKRETDVSDPFVDSSWYFIRYPCTEFSD</sequence>
<evidence type="ECO:0000259" key="8">
    <source>
        <dbReference type="Pfam" id="PF00133"/>
    </source>
</evidence>
<keyword evidence="6" id="KW-0648">Protein biosynthesis</keyword>
<name>X0RUU7_9ZZZZ</name>
<dbReference type="InterPro" id="IPR009008">
    <property type="entry name" value="Val/Leu/Ile-tRNA-synth_edit"/>
</dbReference>
<evidence type="ECO:0000256" key="7">
    <source>
        <dbReference type="ARBA" id="ARBA00023146"/>
    </source>
</evidence>
<dbReference type="SUPFAM" id="SSF53474">
    <property type="entry name" value="alpha/beta-Hydrolases"/>
    <property type="match status" value="1"/>
</dbReference>
<dbReference type="InterPro" id="IPR002302">
    <property type="entry name" value="Leu-tRNA-ligase"/>
</dbReference>
<evidence type="ECO:0000256" key="4">
    <source>
        <dbReference type="ARBA" id="ARBA00022741"/>
    </source>
</evidence>
<keyword evidence="4" id="KW-0547">Nucleotide-binding</keyword>
<dbReference type="EC" id="6.1.1.4" evidence="2"/>
<evidence type="ECO:0000256" key="2">
    <source>
        <dbReference type="ARBA" id="ARBA00013164"/>
    </source>
</evidence>
<dbReference type="InterPro" id="IPR002300">
    <property type="entry name" value="aa-tRNA-synth_Ia"/>
</dbReference>
<dbReference type="InterPro" id="IPR029058">
    <property type="entry name" value="AB_hydrolase_fold"/>
</dbReference>
<dbReference type="Gene3D" id="3.40.50.1820">
    <property type="entry name" value="alpha/beta hydrolase"/>
    <property type="match status" value="1"/>
</dbReference>
<dbReference type="GO" id="GO:0004823">
    <property type="term" value="F:leucine-tRNA ligase activity"/>
    <property type="evidence" value="ECO:0007669"/>
    <property type="project" value="UniProtKB-EC"/>
</dbReference>
<comment type="caution">
    <text evidence="9">The sequence shown here is derived from an EMBL/GenBank/DDBJ whole genome shotgun (WGS) entry which is preliminary data.</text>
</comment>
<reference evidence="9" key="1">
    <citation type="journal article" date="2014" name="Front. Microbiol.">
        <title>High frequency of phylogenetically diverse reductive dehalogenase-homologous genes in deep subseafloor sedimentary metagenomes.</title>
        <authorList>
            <person name="Kawai M."/>
            <person name="Futagami T."/>
            <person name="Toyoda A."/>
            <person name="Takaki Y."/>
            <person name="Nishi S."/>
            <person name="Hori S."/>
            <person name="Arai W."/>
            <person name="Tsubouchi T."/>
            <person name="Morono Y."/>
            <person name="Uchiyama I."/>
            <person name="Ito T."/>
            <person name="Fujiyama A."/>
            <person name="Inagaki F."/>
            <person name="Takami H."/>
        </authorList>
    </citation>
    <scope>NUCLEOTIDE SEQUENCE</scope>
    <source>
        <strain evidence="9">Expedition CK06-06</strain>
    </source>
</reference>